<evidence type="ECO:0000313" key="1">
    <source>
        <dbReference type="EMBL" id="JAH56275.1"/>
    </source>
</evidence>
<protein>
    <submittedName>
        <fullName evidence="1">Uncharacterized protein</fullName>
    </submittedName>
</protein>
<proteinExistence type="predicted"/>
<reference evidence="1" key="1">
    <citation type="submission" date="2014-11" db="EMBL/GenBank/DDBJ databases">
        <authorList>
            <person name="Amaro Gonzalez C."/>
        </authorList>
    </citation>
    <scope>NUCLEOTIDE SEQUENCE</scope>
</reference>
<dbReference type="EMBL" id="GBXM01052302">
    <property type="protein sequence ID" value="JAH56275.1"/>
    <property type="molecule type" value="Transcribed_RNA"/>
</dbReference>
<sequence length="46" mass="5796">MRGKRERRHREIKRKRVRDYKNFKENHKINTGYLWAHAQNREGFLA</sequence>
<accession>A0A0E9TTQ8</accession>
<dbReference type="AlphaFoldDB" id="A0A0E9TTQ8"/>
<reference evidence="1" key="2">
    <citation type="journal article" date="2015" name="Fish Shellfish Immunol.">
        <title>Early steps in the European eel (Anguilla anguilla)-Vibrio vulnificus interaction in the gills: Role of the RtxA13 toxin.</title>
        <authorList>
            <person name="Callol A."/>
            <person name="Pajuelo D."/>
            <person name="Ebbesson L."/>
            <person name="Teles M."/>
            <person name="MacKenzie S."/>
            <person name="Amaro C."/>
        </authorList>
    </citation>
    <scope>NUCLEOTIDE SEQUENCE</scope>
</reference>
<name>A0A0E9TTQ8_ANGAN</name>
<organism evidence="1">
    <name type="scientific">Anguilla anguilla</name>
    <name type="common">European freshwater eel</name>
    <name type="synonym">Muraena anguilla</name>
    <dbReference type="NCBI Taxonomy" id="7936"/>
    <lineage>
        <taxon>Eukaryota</taxon>
        <taxon>Metazoa</taxon>
        <taxon>Chordata</taxon>
        <taxon>Craniata</taxon>
        <taxon>Vertebrata</taxon>
        <taxon>Euteleostomi</taxon>
        <taxon>Actinopterygii</taxon>
        <taxon>Neopterygii</taxon>
        <taxon>Teleostei</taxon>
        <taxon>Anguilliformes</taxon>
        <taxon>Anguillidae</taxon>
        <taxon>Anguilla</taxon>
    </lineage>
</organism>